<feature type="compositionally biased region" description="Gly residues" evidence="6">
    <location>
        <begin position="204"/>
        <end position="218"/>
    </location>
</feature>
<dbReference type="FunFam" id="3.30.70.100:FF:000008">
    <property type="entry name" value="Copper transport protein ATOX1"/>
    <property type="match status" value="1"/>
</dbReference>
<keyword evidence="1" id="KW-0488">Methylation</keyword>
<evidence type="ECO:0000256" key="2">
    <source>
        <dbReference type="ARBA" id="ARBA00022723"/>
    </source>
</evidence>
<organism evidence="7 8">
    <name type="scientific">Juglans regia</name>
    <name type="common">English walnut</name>
    <dbReference type="NCBI Taxonomy" id="51240"/>
    <lineage>
        <taxon>Eukaryota</taxon>
        <taxon>Viridiplantae</taxon>
        <taxon>Streptophyta</taxon>
        <taxon>Embryophyta</taxon>
        <taxon>Tracheophyta</taxon>
        <taxon>Spermatophyta</taxon>
        <taxon>Magnoliopsida</taxon>
        <taxon>eudicotyledons</taxon>
        <taxon>Gunneridae</taxon>
        <taxon>Pentapetalae</taxon>
        <taxon>rosids</taxon>
        <taxon>fabids</taxon>
        <taxon>Fagales</taxon>
        <taxon>Juglandaceae</taxon>
        <taxon>Juglans</taxon>
    </lineage>
</organism>
<dbReference type="GO" id="GO:0046872">
    <property type="term" value="F:metal ion binding"/>
    <property type="evidence" value="ECO:0007669"/>
    <property type="project" value="UniProtKB-KW"/>
</dbReference>
<evidence type="ECO:0000256" key="3">
    <source>
        <dbReference type="ARBA" id="ARBA00023288"/>
    </source>
</evidence>
<name>A0A2I4H1N5_JUGRE</name>
<dbReference type="OrthoDB" id="689350at2759"/>
<dbReference type="SUPFAM" id="SSF55008">
    <property type="entry name" value="HMA, heavy metal-associated domain"/>
    <property type="match status" value="1"/>
</dbReference>
<feature type="compositionally biased region" description="Polar residues" evidence="6">
    <location>
        <begin position="245"/>
        <end position="256"/>
    </location>
</feature>
<dbReference type="PANTHER" id="PTHR45868">
    <property type="entry name" value="HEAVY METAL-ASSOCIATED ISOPRENYLATED PLANT PROTEIN 33-RELATED"/>
    <property type="match status" value="1"/>
</dbReference>
<evidence type="ECO:0000256" key="1">
    <source>
        <dbReference type="ARBA" id="ARBA00022481"/>
    </source>
</evidence>
<evidence type="ECO:0000256" key="4">
    <source>
        <dbReference type="ARBA" id="ARBA00023289"/>
    </source>
</evidence>
<keyword evidence="2" id="KW-0479">Metal-binding</keyword>
<evidence type="ECO:0000313" key="8">
    <source>
        <dbReference type="RefSeq" id="XP_018850057.1"/>
    </source>
</evidence>
<dbReference type="AlphaFoldDB" id="A0A2I4H1N5"/>
<sequence length="378" mass="40897">MAATEAKAKAKAKTEAKEVPKEVVAENPEPLTYKTWVLKVSIHCEGCKRKVKKILTNIEGVYKTDIDLKQQKVTVTGNVDSETLIKKLVKTGKRAELWPEKAGSKEKKQGKSKNKEKQSEQESSEESNRVDDKEKETVKAEVQGHDPAKNGEGGEGCNVKVGEGGASTSKNGGQTTEPKNELKQTVTVPVGIQSPVAEKKGGDGEVNGGDQKSGGASGGKKKKKKGQKANNSSNTIDEAEHSGDAPQTQSTGSANHGQGPMPIPAAANGNPPLQQHVYHQYPPANYSPQRQQLYHQYPPHYHAHSVTSYNVAYPSSASYYTSPPPYSYAYMHPGPGLETDSERDRPPADYDGYSYSSHPTTDSFELFSDENPNGCTIL</sequence>
<feature type="compositionally biased region" description="Polar residues" evidence="6">
    <location>
        <begin position="166"/>
        <end position="187"/>
    </location>
</feature>
<dbReference type="GeneID" id="109012718"/>
<feature type="region of interest" description="Disordered" evidence="6">
    <location>
        <begin position="1"/>
        <end position="22"/>
    </location>
</feature>
<dbReference type="RefSeq" id="XP_018850057.1">
    <property type="nucleotide sequence ID" value="XM_018994512.2"/>
</dbReference>
<feature type="region of interest" description="Disordered" evidence="6">
    <location>
        <begin position="332"/>
        <end position="378"/>
    </location>
</feature>
<dbReference type="Proteomes" id="UP000235220">
    <property type="component" value="Chromosome 11"/>
</dbReference>
<dbReference type="InterPro" id="IPR036163">
    <property type="entry name" value="HMA_dom_sf"/>
</dbReference>
<dbReference type="PANTHER" id="PTHR45868:SF69">
    <property type="entry name" value="HEAVY METAL-ASSOCIATED ISOPRENYLATED PLANT PROTEIN 35"/>
    <property type="match status" value="1"/>
</dbReference>
<dbReference type="FunCoup" id="A0A2I4H1N5">
    <property type="interactions" value="498"/>
</dbReference>
<dbReference type="CDD" id="cd00371">
    <property type="entry name" value="HMA"/>
    <property type="match status" value="1"/>
</dbReference>
<dbReference type="Pfam" id="PF00403">
    <property type="entry name" value="HMA"/>
    <property type="match status" value="1"/>
</dbReference>
<dbReference type="Gramene" id="Jr11_03150_p1">
    <property type="protein sequence ID" value="cds.Jr11_03150_p1"/>
    <property type="gene ID" value="Jr11_03150"/>
</dbReference>
<protein>
    <submittedName>
        <fullName evidence="8">Heavy metal-associated isoprenylated plant protein 35-like</fullName>
    </submittedName>
</protein>
<comment type="similarity">
    <text evidence="5">Belongs to the HIPP family.</text>
</comment>
<feature type="compositionally biased region" description="Polar residues" evidence="6">
    <location>
        <begin position="354"/>
        <end position="363"/>
    </location>
</feature>
<proteinExistence type="inferred from homology"/>
<evidence type="ECO:0000256" key="5">
    <source>
        <dbReference type="ARBA" id="ARBA00024045"/>
    </source>
</evidence>
<keyword evidence="4" id="KW-0636">Prenylation</keyword>
<feature type="region of interest" description="Disordered" evidence="6">
    <location>
        <begin position="96"/>
        <end position="292"/>
    </location>
</feature>
<evidence type="ECO:0000256" key="6">
    <source>
        <dbReference type="SAM" id="MobiDB-lite"/>
    </source>
</evidence>
<dbReference type="Gene3D" id="3.30.70.100">
    <property type="match status" value="1"/>
</dbReference>
<dbReference type="PROSITE" id="PS50846">
    <property type="entry name" value="HMA_2"/>
    <property type="match status" value="1"/>
</dbReference>
<evidence type="ECO:0000313" key="7">
    <source>
        <dbReference type="Proteomes" id="UP000235220"/>
    </source>
</evidence>
<dbReference type="InterPro" id="IPR006121">
    <property type="entry name" value="HMA_dom"/>
</dbReference>
<reference evidence="8" key="1">
    <citation type="submission" date="2025-08" db="UniProtKB">
        <authorList>
            <consortium name="RefSeq"/>
        </authorList>
    </citation>
    <scope>IDENTIFICATION</scope>
    <source>
        <tissue evidence="8">Leaves</tissue>
    </source>
</reference>
<accession>A0A2I4H1N5</accession>
<gene>
    <name evidence="8" type="primary">LOC109012718</name>
</gene>
<dbReference type="KEGG" id="jre:109012718"/>
<feature type="compositionally biased region" description="Basic and acidic residues" evidence="6">
    <location>
        <begin position="96"/>
        <end position="149"/>
    </location>
</feature>
<keyword evidence="3" id="KW-0449">Lipoprotein</keyword>
<keyword evidence="7" id="KW-1185">Reference proteome</keyword>